<dbReference type="SUPFAM" id="SSF46785">
    <property type="entry name" value="Winged helix' DNA-binding domain"/>
    <property type="match status" value="1"/>
</dbReference>
<dbReference type="Proteomes" id="UP000244867">
    <property type="component" value="Unassembled WGS sequence"/>
</dbReference>
<dbReference type="GO" id="GO:0003700">
    <property type="term" value="F:DNA-binding transcription factor activity"/>
    <property type="evidence" value="ECO:0007669"/>
    <property type="project" value="InterPro"/>
</dbReference>
<dbReference type="InterPro" id="IPR036388">
    <property type="entry name" value="WH-like_DNA-bd_sf"/>
</dbReference>
<dbReference type="EMBL" id="PYXZ01000001">
    <property type="protein sequence ID" value="PUA82681.1"/>
    <property type="molecule type" value="Genomic_DNA"/>
</dbReference>
<accession>A0A2R7Z228</accession>
<evidence type="ECO:0000313" key="2">
    <source>
        <dbReference type="EMBL" id="PUA82681.1"/>
    </source>
</evidence>
<proteinExistence type="predicted"/>
<sequence>MVDPVPRAESTSVPTPVDDQTLRSLSHELIRLGRRRDTSDPSLVLDGSAYKILWLVVEDGPQTLRDLAQKLQLEQSTINRQVHAVIARGFAERSSEPGSAAMLVEATAAGEAAYRSDSQVRTDGLRRIVDTLGQDAAVLLAGGLAELNDAIDEAVAEKTARG</sequence>
<evidence type="ECO:0000259" key="1">
    <source>
        <dbReference type="SMART" id="SM00347"/>
    </source>
</evidence>
<evidence type="ECO:0000313" key="3">
    <source>
        <dbReference type="Proteomes" id="UP000244867"/>
    </source>
</evidence>
<feature type="domain" description="HTH marR-type" evidence="1">
    <location>
        <begin position="38"/>
        <end position="137"/>
    </location>
</feature>
<comment type="caution">
    <text evidence="2">The sequence shown here is derived from an EMBL/GenBank/DDBJ whole genome shotgun (WGS) entry which is preliminary data.</text>
</comment>
<dbReference type="InterPro" id="IPR000835">
    <property type="entry name" value="HTH_MarR-typ"/>
</dbReference>
<dbReference type="SMART" id="SM00347">
    <property type="entry name" value="HTH_MARR"/>
    <property type="match status" value="1"/>
</dbReference>
<gene>
    <name evidence="2" type="ORF">C7S10_02860</name>
</gene>
<organism evidence="2 3">
    <name type="scientific">Nocardioides currus</name>
    <dbReference type="NCBI Taxonomy" id="2133958"/>
    <lineage>
        <taxon>Bacteria</taxon>
        <taxon>Bacillati</taxon>
        <taxon>Actinomycetota</taxon>
        <taxon>Actinomycetes</taxon>
        <taxon>Propionibacteriales</taxon>
        <taxon>Nocardioidaceae</taxon>
        <taxon>Nocardioides</taxon>
    </lineage>
</organism>
<protein>
    <submittedName>
        <fullName evidence="2">MarR family transcriptional regulator</fullName>
    </submittedName>
</protein>
<keyword evidence="3" id="KW-1185">Reference proteome</keyword>
<dbReference type="Pfam" id="PF01047">
    <property type="entry name" value="MarR"/>
    <property type="match status" value="1"/>
</dbReference>
<name>A0A2R7Z228_9ACTN</name>
<reference evidence="2 3" key="1">
    <citation type="submission" date="2018-03" db="EMBL/GenBank/DDBJ databases">
        <authorList>
            <person name="Keele B.F."/>
        </authorList>
    </citation>
    <scope>NUCLEOTIDE SEQUENCE [LARGE SCALE GENOMIC DNA]</scope>
    <source>
        <strain evidence="2 3">IB-3</strain>
    </source>
</reference>
<dbReference type="AlphaFoldDB" id="A0A2R7Z228"/>
<dbReference type="InterPro" id="IPR036390">
    <property type="entry name" value="WH_DNA-bd_sf"/>
</dbReference>
<dbReference type="Gene3D" id="1.10.10.10">
    <property type="entry name" value="Winged helix-like DNA-binding domain superfamily/Winged helix DNA-binding domain"/>
    <property type="match status" value="1"/>
</dbReference>
<dbReference type="OrthoDB" id="3213352at2"/>